<evidence type="ECO:0000256" key="8">
    <source>
        <dbReference type="SAM" id="Phobius"/>
    </source>
</evidence>
<evidence type="ECO:0000259" key="9">
    <source>
        <dbReference type="Pfam" id="PF02384"/>
    </source>
</evidence>
<gene>
    <name evidence="11" type="ORF">GCL60_15705</name>
</gene>
<keyword evidence="8" id="KW-0472">Membrane</keyword>
<keyword evidence="4 11" id="KW-0808">Transferase</keyword>
<feature type="domain" description="N6 adenine-specific DNA methyltransferase N-terminal" evidence="10">
    <location>
        <begin position="10"/>
        <end position="144"/>
    </location>
</feature>
<dbReference type="InterPro" id="IPR022749">
    <property type="entry name" value="D12N6_MeTrfase_N"/>
</dbReference>
<feature type="domain" description="DNA methylase adenine-specific" evidence="9">
    <location>
        <begin position="159"/>
        <end position="469"/>
    </location>
</feature>
<evidence type="ECO:0000259" key="10">
    <source>
        <dbReference type="Pfam" id="PF12161"/>
    </source>
</evidence>
<dbReference type="NCBIfam" id="TIGR00497">
    <property type="entry name" value="hsdM"/>
    <property type="match status" value="1"/>
</dbReference>
<dbReference type="Pfam" id="PF02384">
    <property type="entry name" value="N6_Mtase"/>
    <property type="match status" value="1"/>
</dbReference>
<dbReference type="InterPro" id="IPR004546">
    <property type="entry name" value="Restrct_endonuc_T1M"/>
</dbReference>
<evidence type="ECO:0000313" key="11">
    <source>
        <dbReference type="EMBL" id="KAB8036231.1"/>
    </source>
</evidence>
<comment type="similarity">
    <text evidence="1">Belongs to the N(4)/N(6)-methyltransferase family.</text>
</comment>
<proteinExistence type="inferred from homology"/>
<dbReference type="GO" id="GO:0009307">
    <property type="term" value="P:DNA restriction-modification system"/>
    <property type="evidence" value="ECO:0007669"/>
    <property type="project" value="UniProtKB-KW"/>
</dbReference>
<accession>A0A6N6VQM7</accession>
<dbReference type="GO" id="GO:0008170">
    <property type="term" value="F:N-methyltransferase activity"/>
    <property type="evidence" value="ECO:0007669"/>
    <property type="project" value="InterPro"/>
</dbReference>
<keyword evidence="6" id="KW-0680">Restriction system</keyword>
<name>A0A6N6VQM7_9BACT</name>
<dbReference type="GO" id="GO:0032259">
    <property type="term" value="P:methylation"/>
    <property type="evidence" value="ECO:0007669"/>
    <property type="project" value="UniProtKB-KW"/>
</dbReference>
<keyword evidence="8" id="KW-1133">Transmembrane helix</keyword>
<evidence type="ECO:0000256" key="5">
    <source>
        <dbReference type="ARBA" id="ARBA00022691"/>
    </source>
</evidence>
<dbReference type="Proteomes" id="UP000437748">
    <property type="component" value="Unassembled WGS sequence"/>
</dbReference>
<evidence type="ECO:0000256" key="6">
    <source>
        <dbReference type="ARBA" id="ARBA00022747"/>
    </source>
</evidence>
<keyword evidence="3 11" id="KW-0489">Methyltransferase</keyword>
<evidence type="ECO:0000256" key="2">
    <source>
        <dbReference type="ARBA" id="ARBA00011900"/>
    </source>
</evidence>
<dbReference type="Pfam" id="PF12161">
    <property type="entry name" value="HsdM_N"/>
    <property type="match status" value="1"/>
</dbReference>
<keyword evidence="8" id="KW-0812">Transmembrane</keyword>
<feature type="transmembrane region" description="Helical" evidence="8">
    <location>
        <begin position="363"/>
        <end position="387"/>
    </location>
</feature>
<evidence type="ECO:0000256" key="3">
    <source>
        <dbReference type="ARBA" id="ARBA00022603"/>
    </source>
</evidence>
<sequence>MNKVIQDEINAILWNACDTFRGVVDAGEYKNYVLTMLFIKYISDTFDEKYEEYKKKFAGNEIKIKNALEKEKFILPKGCHFKDIYEQKEEKNIGEIIDIALNKIETANKEKLDNVFRNISFNSESNLGKAKDRNIRIKLFLNDFNSPKLNLRPSCIGKLDIIGNAYEYLIEKFAAGAGKKAGEFYTPTEVSQLLAEIINPQKGHKIYDPTCGSGSLLIRCAEKLTKKRISDFQIYGQEITAATWALAKMNMFLHCLESAVIENGDTIRSPLFLDGDKLMKFDIVIANPPFSLDKWGIEEAKNDPFQRFHYGIPPQSYGELAFVQHMIASLNETGRSAVVLPNGVLFRGSSEQKIREKIIYDDLLEAVIGLPANLFYGTSIPATIIVLNKKKQKERMKKVLFINADLEYQEGKNQNKLRPQDICHILNNFKKFKTEALYSHKEKYYSRVVDIYEIKENNFNLNIRRYADNTPPPEIYDVKAILFGGIPKREVYDGYNQEILNNMNLKLIFEEKDEEYFIFKSEIDCKEKIREFINDDIDFKTLALIERWWDKYKLSLRDLEKEIENEGILLKSFLKELDYEH</sequence>
<dbReference type="GO" id="GO:0003677">
    <property type="term" value="F:DNA binding"/>
    <property type="evidence" value="ECO:0007669"/>
    <property type="project" value="InterPro"/>
</dbReference>
<dbReference type="EC" id="2.1.1.72" evidence="2"/>
<dbReference type="InterPro" id="IPR029063">
    <property type="entry name" value="SAM-dependent_MTases_sf"/>
</dbReference>
<dbReference type="PANTHER" id="PTHR42933:SF3">
    <property type="entry name" value="TYPE I RESTRICTION ENZYME MJAVIII METHYLASE SUBUNIT"/>
    <property type="match status" value="1"/>
</dbReference>
<dbReference type="PANTHER" id="PTHR42933">
    <property type="entry name" value="SLR6095 PROTEIN"/>
    <property type="match status" value="1"/>
</dbReference>
<dbReference type="AlphaFoldDB" id="A0A6N6VQM7"/>
<comment type="caution">
    <text evidence="11">The sequence shown here is derived from an EMBL/GenBank/DDBJ whole genome shotgun (WGS) entry which is preliminary data.</text>
</comment>
<dbReference type="InterPro" id="IPR002052">
    <property type="entry name" value="DNA_methylase_N6_adenine_CS"/>
</dbReference>
<dbReference type="InterPro" id="IPR051537">
    <property type="entry name" value="DNA_Adenine_Mtase"/>
</dbReference>
<evidence type="ECO:0000256" key="1">
    <source>
        <dbReference type="ARBA" id="ARBA00006594"/>
    </source>
</evidence>
<protein>
    <recommendedName>
        <fullName evidence="2">site-specific DNA-methyltransferase (adenine-specific)</fullName>
        <ecNumber evidence="2">2.1.1.72</ecNumber>
    </recommendedName>
</protein>
<keyword evidence="5" id="KW-0949">S-adenosyl-L-methionine</keyword>
<dbReference type="SUPFAM" id="SSF53335">
    <property type="entry name" value="S-adenosyl-L-methionine-dependent methyltransferases"/>
    <property type="match status" value="1"/>
</dbReference>
<dbReference type="Gene3D" id="1.20.1260.30">
    <property type="match status" value="1"/>
</dbReference>
<evidence type="ECO:0000256" key="7">
    <source>
        <dbReference type="ARBA" id="ARBA00047942"/>
    </source>
</evidence>
<organism evidence="11 12">
    <name type="scientific">Silvanigrella paludirubra</name>
    <dbReference type="NCBI Taxonomy" id="2499159"/>
    <lineage>
        <taxon>Bacteria</taxon>
        <taxon>Pseudomonadati</taxon>
        <taxon>Bdellovibrionota</taxon>
        <taxon>Oligoflexia</taxon>
        <taxon>Silvanigrellales</taxon>
        <taxon>Silvanigrellaceae</taxon>
        <taxon>Silvanigrella</taxon>
    </lineage>
</organism>
<dbReference type="PROSITE" id="PS00092">
    <property type="entry name" value="N6_MTASE"/>
    <property type="match status" value="1"/>
</dbReference>
<dbReference type="Gene3D" id="3.40.50.150">
    <property type="entry name" value="Vaccinia Virus protein VP39"/>
    <property type="match status" value="1"/>
</dbReference>
<dbReference type="RefSeq" id="WP_153421700.1">
    <property type="nucleotide sequence ID" value="NZ_WFLM01000007.1"/>
</dbReference>
<evidence type="ECO:0000256" key="4">
    <source>
        <dbReference type="ARBA" id="ARBA00022679"/>
    </source>
</evidence>
<dbReference type="PRINTS" id="PR00507">
    <property type="entry name" value="N12N6MTFRASE"/>
</dbReference>
<keyword evidence="12" id="KW-1185">Reference proteome</keyword>
<comment type="catalytic activity">
    <reaction evidence="7">
        <text>a 2'-deoxyadenosine in DNA + S-adenosyl-L-methionine = an N(6)-methyl-2'-deoxyadenosine in DNA + S-adenosyl-L-homocysteine + H(+)</text>
        <dbReference type="Rhea" id="RHEA:15197"/>
        <dbReference type="Rhea" id="RHEA-COMP:12418"/>
        <dbReference type="Rhea" id="RHEA-COMP:12419"/>
        <dbReference type="ChEBI" id="CHEBI:15378"/>
        <dbReference type="ChEBI" id="CHEBI:57856"/>
        <dbReference type="ChEBI" id="CHEBI:59789"/>
        <dbReference type="ChEBI" id="CHEBI:90615"/>
        <dbReference type="ChEBI" id="CHEBI:90616"/>
        <dbReference type="EC" id="2.1.1.72"/>
    </reaction>
</comment>
<evidence type="ECO:0000313" key="12">
    <source>
        <dbReference type="Proteomes" id="UP000437748"/>
    </source>
</evidence>
<dbReference type="CDD" id="cd02440">
    <property type="entry name" value="AdoMet_MTases"/>
    <property type="match status" value="1"/>
</dbReference>
<dbReference type="InterPro" id="IPR003356">
    <property type="entry name" value="DNA_methylase_A-5"/>
</dbReference>
<reference evidence="11 12" key="1">
    <citation type="submission" date="2019-10" db="EMBL/GenBank/DDBJ databases">
        <title>New species of Slilvanegrellaceae.</title>
        <authorList>
            <person name="Pitt A."/>
            <person name="Hahn M.W."/>
        </authorList>
    </citation>
    <scope>NUCLEOTIDE SEQUENCE [LARGE SCALE GENOMIC DNA]</scope>
    <source>
        <strain evidence="11 12">SP-Ram-0.45-NSY-1</strain>
    </source>
</reference>
<dbReference type="InterPro" id="IPR038333">
    <property type="entry name" value="T1MK-like_N_sf"/>
</dbReference>
<dbReference type="EMBL" id="WFLM01000007">
    <property type="protein sequence ID" value="KAB8036231.1"/>
    <property type="molecule type" value="Genomic_DNA"/>
</dbReference>
<dbReference type="OrthoDB" id="9784823at2"/>
<dbReference type="GO" id="GO:0009007">
    <property type="term" value="F:site-specific DNA-methyltransferase (adenine-specific) activity"/>
    <property type="evidence" value="ECO:0007669"/>
    <property type="project" value="UniProtKB-EC"/>
</dbReference>